<evidence type="ECO:0000313" key="2">
    <source>
        <dbReference type="Proteomes" id="UP000279594"/>
    </source>
</evidence>
<proteinExistence type="predicted"/>
<sequence length="222" mass="23156">MLPCGAAVSAPTAWPVIAVPTGIETFATGGEMRVNGLPLHMRGVLSARTPVQVAALFRASLGQPLTEHTRDGTLVLGRALGEFYATVQLQPAGSGTRGLLAVSHLGAAPGPHDSATDRLLSRFPAGSRLLTQTRSVDGPRRAELLTVSNAMGVESNVRHLRRALEAQGYTLEHADSAASAPGGATSLFFKTSASEALAVIYRDSQGHTAIALNTITRLESAR</sequence>
<accession>A0A3G2EBR6</accession>
<keyword evidence="2" id="KW-1185">Reference proteome</keyword>
<gene>
    <name evidence="1" type="ORF">D9M09_14470</name>
</gene>
<dbReference type="EMBL" id="CP033019">
    <property type="protein sequence ID" value="AYM76869.1"/>
    <property type="molecule type" value="Genomic_DNA"/>
</dbReference>
<name>A0A3G2EBR6_9BURK</name>
<organism evidence="1 2">
    <name type="scientific">Janthinobacterium agaricidamnosum</name>
    <dbReference type="NCBI Taxonomy" id="55508"/>
    <lineage>
        <taxon>Bacteria</taxon>
        <taxon>Pseudomonadati</taxon>
        <taxon>Pseudomonadota</taxon>
        <taxon>Betaproteobacteria</taxon>
        <taxon>Burkholderiales</taxon>
        <taxon>Oxalobacteraceae</taxon>
        <taxon>Janthinobacterium</taxon>
    </lineage>
</organism>
<protein>
    <submittedName>
        <fullName evidence="1">Uncharacterized protein</fullName>
    </submittedName>
</protein>
<evidence type="ECO:0000313" key="1">
    <source>
        <dbReference type="EMBL" id="AYM76869.1"/>
    </source>
</evidence>
<dbReference type="AlphaFoldDB" id="A0A3G2EBR6"/>
<reference evidence="1 2" key="1">
    <citation type="submission" date="2018-10" db="EMBL/GenBank/DDBJ databases">
        <title>Effects of UV and annual dynamics of microbial communities in freshwater RAS systems.</title>
        <authorList>
            <person name="Bekkelund A.K."/>
            <person name="Hansen B.R."/>
            <person name="Stokken H."/>
            <person name="Eriksen B.F."/>
            <person name="Kashulin N.A."/>
        </authorList>
    </citation>
    <scope>NUCLEOTIDE SEQUENCE [LARGE SCALE GENOMIC DNA]</scope>
    <source>
        <strain evidence="1 2">BHSEK</strain>
    </source>
</reference>
<dbReference type="Proteomes" id="UP000279594">
    <property type="component" value="Chromosome"/>
</dbReference>